<evidence type="ECO:0000313" key="4">
    <source>
        <dbReference type="EMBL" id="MFI2233208.1"/>
    </source>
</evidence>
<dbReference type="EMBL" id="JBIRYL010000012">
    <property type="protein sequence ID" value="MFI2233208.1"/>
    <property type="molecule type" value="Genomic_DNA"/>
</dbReference>
<dbReference type="PROSITE" id="PS50977">
    <property type="entry name" value="HTH_TETR_2"/>
    <property type="match status" value="1"/>
</dbReference>
<dbReference type="PANTHER" id="PTHR30055:SF209">
    <property type="entry name" value="POSSIBLE TRANSCRIPTIONAL REGULATORY PROTEIN (PROBABLY TETR-FAMILY)"/>
    <property type="match status" value="1"/>
</dbReference>
<accession>A0ABW7W613</accession>
<dbReference type="Gene3D" id="1.10.357.10">
    <property type="entry name" value="Tetracycline Repressor, domain 2"/>
    <property type="match status" value="1"/>
</dbReference>
<gene>
    <name evidence="4" type="ORF">ACH49Z_25495</name>
</gene>
<reference evidence="4 5" key="1">
    <citation type="submission" date="2024-10" db="EMBL/GenBank/DDBJ databases">
        <title>The Natural Products Discovery Center: Release of the First 8490 Sequenced Strains for Exploring Actinobacteria Biosynthetic Diversity.</title>
        <authorList>
            <person name="Kalkreuter E."/>
            <person name="Kautsar S.A."/>
            <person name="Yang D."/>
            <person name="Bader C.D."/>
            <person name="Teijaro C.N."/>
            <person name="Fluegel L."/>
            <person name="Davis C.M."/>
            <person name="Simpson J.R."/>
            <person name="Lauterbach L."/>
            <person name="Steele A.D."/>
            <person name="Gui C."/>
            <person name="Meng S."/>
            <person name="Li G."/>
            <person name="Viehrig K."/>
            <person name="Ye F."/>
            <person name="Su P."/>
            <person name="Kiefer A.F."/>
            <person name="Nichols A."/>
            <person name="Cepeda A.J."/>
            <person name="Yan W."/>
            <person name="Fan B."/>
            <person name="Jiang Y."/>
            <person name="Adhikari A."/>
            <person name="Zheng C.-J."/>
            <person name="Schuster L."/>
            <person name="Cowan T.M."/>
            <person name="Smanski M.J."/>
            <person name="Chevrette M.G."/>
            <person name="De Carvalho L.P.S."/>
            <person name="Shen B."/>
        </authorList>
    </citation>
    <scope>NUCLEOTIDE SEQUENCE [LARGE SCALE GENOMIC DNA]</scope>
    <source>
        <strain evidence="4 5">NPDC019377</strain>
    </source>
</reference>
<dbReference type="PANTHER" id="PTHR30055">
    <property type="entry name" value="HTH-TYPE TRANSCRIPTIONAL REGULATOR RUTR"/>
    <property type="match status" value="1"/>
</dbReference>
<evidence type="ECO:0000256" key="1">
    <source>
        <dbReference type="ARBA" id="ARBA00023125"/>
    </source>
</evidence>
<comment type="caution">
    <text evidence="4">The sequence shown here is derived from an EMBL/GenBank/DDBJ whole genome shotgun (WGS) entry which is preliminary data.</text>
</comment>
<evidence type="ECO:0000256" key="2">
    <source>
        <dbReference type="PROSITE-ProRule" id="PRU00335"/>
    </source>
</evidence>
<sequence length="178" mass="19374">MRADAERNRAAILAVAGRLICDERRDNVSMDDIAAATGVGKGTLFRRFADRDGLIRALIEERTGRGWSTVRELAADTAVPVPDRIAAIVAAVFDLTAIELAPLMRALPDVCQSDTWAPWRTLLADLLSQVLPDTDTEFLALAIFASMRPEITDMIGARRHRADVLDLTARILAAGNPP</sequence>
<dbReference type="SUPFAM" id="SSF46689">
    <property type="entry name" value="Homeodomain-like"/>
    <property type="match status" value="1"/>
</dbReference>
<proteinExistence type="predicted"/>
<protein>
    <submittedName>
        <fullName evidence="4">TetR/AcrR family transcriptional regulator</fullName>
    </submittedName>
</protein>
<feature type="domain" description="HTH tetR-type" evidence="3">
    <location>
        <begin position="6"/>
        <end position="66"/>
    </location>
</feature>
<organism evidence="4 5">
    <name type="scientific">Nocardia testacea</name>
    <dbReference type="NCBI Taxonomy" id="248551"/>
    <lineage>
        <taxon>Bacteria</taxon>
        <taxon>Bacillati</taxon>
        <taxon>Actinomycetota</taxon>
        <taxon>Actinomycetes</taxon>
        <taxon>Mycobacteriales</taxon>
        <taxon>Nocardiaceae</taxon>
        <taxon>Nocardia</taxon>
    </lineage>
</organism>
<name>A0ABW7W613_9NOCA</name>
<dbReference type="InterPro" id="IPR009057">
    <property type="entry name" value="Homeodomain-like_sf"/>
</dbReference>
<keyword evidence="5" id="KW-1185">Reference proteome</keyword>
<feature type="DNA-binding region" description="H-T-H motif" evidence="2">
    <location>
        <begin position="29"/>
        <end position="48"/>
    </location>
</feature>
<dbReference type="InterPro" id="IPR050109">
    <property type="entry name" value="HTH-type_TetR-like_transc_reg"/>
</dbReference>
<dbReference type="Pfam" id="PF00440">
    <property type="entry name" value="TetR_N"/>
    <property type="match status" value="1"/>
</dbReference>
<dbReference type="InterPro" id="IPR001647">
    <property type="entry name" value="HTH_TetR"/>
</dbReference>
<dbReference type="RefSeq" id="WP_397065266.1">
    <property type="nucleotide sequence ID" value="NZ_JBIRYL010000012.1"/>
</dbReference>
<evidence type="ECO:0000259" key="3">
    <source>
        <dbReference type="PROSITE" id="PS50977"/>
    </source>
</evidence>
<evidence type="ECO:0000313" key="5">
    <source>
        <dbReference type="Proteomes" id="UP001611494"/>
    </source>
</evidence>
<dbReference type="Proteomes" id="UP001611494">
    <property type="component" value="Unassembled WGS sequence"/>
</dbReference>
<keyword evidence="1 2" id="KW-0238">DNA-binding</keyword>